<gene>
    <name evidence="4" type="ORF">BDD14_0870</name>
</gene>
<feature type="chain" id="PRO_5020829962" evidence="2">
    <location>
        <begin position="24"/>
        <end position="228"/>
    </location>
</feature>
<feature type="region of interest" description="Disordered" evidence="1">
    <location>
        <begin position="202"/>
        <end position="228"/>
    </location>
</feature>
<feature type="domain" description="DUF4142" evidence="3">
    <location>
        <begin position="66"/>
        <end position="200"/>
    </location>
</feature>
<dbReference type="PANTHER" id="PTHR38593:SF1">
    <property type="entry name" value="BLR2558 PROTEIN"/>
    <property type="match status" value="1"/>
</dbReference>
<organism evidence="4 5">
    <name type="scientific">Edaphobacter modestus</name>
    <dbReference type="NCBI Taxonomy" id="388466"/>
    <lineage>
        <taxon>Bacteria</taxon>
        <taxon>Pseudomonadati</taxon>
        <taxon>Acidobacteriota</taxon>
        <taxon>Terriglobia</taxon>
        <taxon>Terriglobales</taxon>
        <taxon>Acidobacteriaceae</taxon>
        <taxon>Edaphobacter</taxon>
    </lineage>
</organism>
<dbReference type="Pfam" id="PF13628">
    <property type="entry name" value="DUF4142"/>
    <property type="match status" value="1"/>
</dbReference>
<dbReference type="Proteomes" id="UP000292958">
    <property type="component" value="Unassembled WGS sequence"/>
</dbReference>
<proteinExistence type="predicted"/>
<dbReference type="EMBL" id="SHKW01000001">
    <property type="protein sequence ID" value="RZU39485.1"/>
    <property type="molecule type" value="Genomic_DNA"/>
</dbReference>
<dbReference type="RefSeq" id="WP_130417684.1">
    <property type="nucleotide sequence ID" value="NZ_SHKW01000001.1"/>
</dbReference>
<feature type="signal peptide" evidence="2">
    <location>
        <begin position="1"/>
        <end position="23"/>
    </location>
</feature>
<evidence type="ECO:0000313" key="5">
    <source>
        <dbReference type="Proteomes" id="UP000292958"/>
    </source>
</evidence>
<dbReference type="PANTHER" id="PTHR38593">
    <property type="entry name" value="BLR2558 PROTEIN"/>
    <property type="match status" value="1"/>
</dbReference>
<dbReference type="AlphaFoldDB" id="A0A4Q7YRN5"/>
<protein>
    <submittedName>
        <fullName evidence="4">Putative membrane protein</fullName>
    </submittedName>
</protein>
<evidence type="ECO:0000256" key="2">
    <source>
        <dbReference type="SAM" id="SignalP"/>
    </source>
</evidence>
<evidence type="ECO:0000259" key="3">
    <source>
        <dbReference type="Pfam" id="PF13628"/>
    </source>
</evidence>
<evidence type="ECO:0000313" key="4">
    <source>
        <dbReference type="EMBL" id="RZU39485.1"/>
    </source>
</evidence>
<sequence length="228" mass="24933">MRRSVLSFFVLCSMVAFASSAFAQTDPTMPPPASQNQSNQPGHAVPPPTSLQDSSGAPGDTAQQMKDKMFVRKAVQGGLAEVELGKLAAEKGASEDVKAFGKKMVEDHTKLNEDLAQLADSIGARLPRKMDKDQQAAYEKLSSFSGEDFDKEYIVYMVKDHHSDLREFRMEASSTHDSDLKAAVDNGAQMIRQHMIAADKMAHDRGIPMPGHHHQQENSSTQNPLPAP</sequence>
<dbReference type="InterPro" id="IPR025419">
    <property type="entry name" value="DUF4142"/>
</dbReference>
<keyword evidence="5" id="KW-1185">Reference proteome</keyword>
<name>A0A4Q7YRN5_9BACT</name>
<feature type="compositionally biased region" description="Polar residues" evidence="1">
    <location>
        <begin position="217"/>
        <end position="228"/>
    </location>
</feature>
<dbReference type="Gene3D" id="1.20.1260.10">
    <property type="match status" value="1"/>
</dbReference>
<dbReference type="InterPro" id="IPR012347">
    <property type="entry name" value="Ferritin-like"/>
</dbReference>
<feature type="region of interest" description="Disordered" evidence="1">
    <location>
        <begin position="26"/>
        <end position="63"/>
    </location>
</feature>
<dbReference type="OrthoDB" id="9101320at2"/>
<reference evidence="4 5" key="1">
    <citation type="submission" date="2019-02" db="EMBL/GenBank/DDBJ databases">
        <title>Genomic Encyclopedia of Archaeal and Bacterial Type Strains, Phase II (KMG-II): from individual species to whole genera.</title>
        <authorList>
            <person name="Goeker M."/>
        </authorList>
    </citation>
    <scope>NUCLEOTIDE SEQUENCE [LARGE SCALE GENOMIC DNA]</scope>
    <source>
        <strain evidence="4 5">DSM 18101</strain>
    </source>
</reference>
<keyword evidence="2" id="KW-0732">Signal</keyword>
<accession>A0A4Q7YRN5</accession>
<comment type="caution">
    <text evidence="4">The sequence shown here is derived from an EMBL/GenBank/DDBJ whole genome shotgun (WGS) entry which is preliminary data.</text>
</comment>
<evidence type="ECO:0000256" key="1">
    <source>
        <dbReference type="SAM" id="MobiDB-lite"/>
    </source>
</evidence>